<dbReference type="Proteomes" id="UP000248148">
    <property type="component" value="Unassembled WGS sequence"/>
</dbReference>
<keyword evidence="2" id="KW-0812">Transmembrane</keyword>
<dbReference type="AlphaFoldDB" id="A0A318TN42"/>
<accession>A0A318TN42</accession>
<comment type="caution">
    <text evidence="3">The sequence shown here is derived from an EMBL/GenBank/DDBJ whole genome shotgun (WGS) entry which is preliminary data.</text>
</comment>
<reference evidence="3 4" key="1">
    <citation type="submission" date="2018-06" db="EMBL/GenBank/DDBJ databases">
        <title>Genomic Encyclopedia of Archaeal and Bacterial Type Strains, Phase II (KMG-II): from individual species to whole genera.</title>
        <authorList>
            <person name="Goeker M."/>
        </authorList>
    </citation>
    <scope>NUCLEOTIDE SEQUENCE [LARGE SCALE GENOMIC DNA]</scope>
    <source>
        <strain evidence="3 4">JCM 11668</strain>
    </source>
</reference>
<name>A0A318TN42_9BRAD</name>
<evidence type="ECO:0000313" key="4">
    <source>
        <dbReference type="Proteomes" id="UP000248148"/>
    </source>
</evidence>
<dbReference type="EMBL" id="QJTI01000030">
    <property type="protein sequence ID" value="PYF00053.1"/>
    <property type="molecule type" value="Genomic_DNA"/>
</dbReference>
<keyword evidence="1" id="KW-0175">Coiled coil</keyword>
<keyword evidence="4" id="KW-1185">Reference proteome</keyword>
<evidence type="ECO:0000256" key="2">
    <source>
        <dbReference type="SAM" id="Phobius"/>
    </source>
</evidence>
<proteinExistence type="predicted"/>
<organism evidence="3 4">
    <name type="scientific">Rhodopseudomonas faecalis</name>
    <dbReference type="NCBI Taxonomy" id="99655"/>
    <lineage>
        <taxon>Bacteria</taxon>
        <taxon>Pseudomonadati</taxon>
        <taxon>Pseudomonadota</taxon>
        <taxon>Alphaproteobacteria</taxon>
        <taxon>Hyphomicrobiales</taxon>
        <taxon>Nitrobacteraceae</taxon>
        <taxon>Rhodopseudomonas</taxon>
    </lineage>
</organism>
<evidence type="ECO:0000256" key="1">
    <source>
        <dbReference type="SAM" id="Coils"/>
    </source>
</evidence>
<feature type="coiled-coil region" evidence="1">
    <location>
        <begin position="344"/>
        <end position="374"/>
    </location>
</feature>
<sequence length="471" mass="51363">MMKQEYQLILSNILPILMGRKKTVIATIAAAGAIAMFVYASVGERYEPYTLMRVGQGIKDRSIGSAGSPLGEGVDLVSRIDSLARIVTTDHVIRLAANSVGFDRLFNEKDAPWIAKLKWRAIRTADDGLDQKDARDQAAISALRDLISTKAEGKSDLLRISFRYPDAVIATEFLNALANGLVATQADLIQVPGADVFFQEQSKRLEREAERASTELEGFSVGAAIYSVSDQRQLLLKRANELTAQVATTRGLIEERRGQKQAIIDQLLVLRPVTQSRTVTGIVATLGGVESRNGSNDVGNIQKFEEAPPLLLVKVYQDAMSSLLKINSDLNGSLQLEKALGSQIEQVNAELAALSSKEAEYDRLKRMLTRASSAADHYATRMIEEQINADIAKKTQLSSVRVVQVAERMAEPIFPRPMQLVLLALIGGLLCGVGIALMLELAAIRHQLELDAQTAFPQAGRGTVRKLQAGE</sequence>
<dbReference type="PANTHER" id="PTHR32309">
    <property type="entry name" value="TYROSINE-PROTEIN KINASE"/>
    <property type="match status" value="1"/>
</dbReference>
<protein>
    <submittedName>
        <fullName evidence="3">Uncharacterized protein involved in exopolysaccharide biosynthesis</fullName>
    </submittedName>
</protein>
<gene>
    <name evidence="3" type="ORF">BJ122_13022</name>
</gene>
<feature type="transmembrane region" description="Helical" evidence="2">
    <location>
        <begin position="418"/>
        <end position="439"/>
    </location>
</feature>
<dbReference type="InterPro" id="IPR050445">
    <property type="entry name" value="Bact_polysacc_biosynth/exp"/>
</dbReference>
<keyword evidence="2" id="KW-0472">Membrane</keyword>
<evidence type="ECO:0000313" key="3">
    <source>
        <dbReference type="EMBL" id="PYF00053.1"/>
    </source>
</evidence>
<dbReference type="PANTHER" id="PTHR32309:SF31">
    <property type="entry name" value="CAPSULAR EXOPOLYSACCHARIDE FAMILY"/>
    <property type="match status" value="1"/>
</dbReference>
<keyword evidence="2" id="KW-1133">Transmembrane helix</keyword>